<dbReference type="EMBL" id="RKRF01000007">
    <property type="protein sequence ID" value="RPF55988.1"/>
    <property type="molecule type" value="Genomic_DNA"/>
</dbReference>
<dbReference type="OrthoDB" id="9799862at2"/>
<dbReference type="RefSeq" id="WP_124220027.1">
    <property type="nucleotide sequence ID" value="NZ_RKRF01000007.1"/>
</dbReference>
<reference evidence="1 2" key="1">
    <citation type="submission" date="2018-11" db="EMBL/GenBank/DDBJ databases">
        <title>Genomic Encyclopedia of Type Strains, Phase IV (KMG-IV): sequencing the most valuable type-strain genomes for metagenomic binning, comparative biology and taxonomic classification.</title>
        <authorList>
            <person name="Goeker M."/>
        </authorList>
    </citation>
    <scope>NUCLEOTIDE SEQUENCE [LARGE SCALE GENOMIC DNA]</scope>
    <source>
        <strain evidence="1 2">DSM 18090</strain>
    </source>
</reference>
<keyword evidence="1" id="KW-0969">Cilium</keyword>
<keyword evidence="1" id="KW-0282">Flagellum</keyword>
<organism evidence="1 2">
    <name type="scientific">Aquisalibacillus elongatus</name>
    <dbReference type="NCBI Taxonomy" id="485577"/>
    <lineage>
        <taxon>Bacteria</taxon>
        <taxon>Bacillati</taxon>
        <taxon>Bacillota</taxon>
        <taxon>Bacilli</taxon>
        <taxon>Bacillales</taxon>
        <taxon>Bacillaceae</taxon>
        <taxon>Aquisalibacillus</taxon>
    </lineage>
</organism>
<sequence>MINVTRLNDQEFVVNALYIEKVESLPDTTITLTNGKKHFVKESMEEVIEMTQDFYKEIGLGHLVRKEVMDHEQTD</sequence>
<protein>
    <submittedName>
        <fullName evidence="1">Flagellar protein FlbD</fullName>
    </submittedName>
</protein>
<name>A0A3N5C1M7_9BACI</name>
<keyword evidence="2" id="KW-1185">Reference proteome</keyword>
<dbReference type="PANTHER" id="PTHR39185">
    <property type="entry name" value="SWARMING MOTILITY PROTEIN SWRD"/>
    <property type="match status" value="1"/>
</dbReference>
<comment type="caution">
    <text evidence="1">The sequence shown here is derived from an EMBL/GenBank/DDBJ whole genome shotgun (WGS) entry which is preliminary data.</text>
</comment>
<evidence type="ECO:0000313" key="1">
    <source>
        <dbReference type="EMBL" id="RPF55988.1"/>
    </source>
</evidence>
<gene>
    <name evidence="1" type="ORF">EDC24_0875</name>
</gene>
<dbReference type="Proteomes" id="UP000276443">
    <property type="component" value="Unassembled WGS sequence"/>
</dbReference>
<accession>A0A3N5C1M7</accession>
<dbReference type="Pfam" id="PF06289">
    <property type="entry name" value="FlbD"/>
    <property type="match status" value="1"/>
</dbReference>
<keyword evidence="1" id="KW-0966">Cell projection</keyword>
<dbReference type="PANTHER" id="PTHR39185:SF1">
    <property type="entry name" value="SWARMING MOTILITY PROTEIN SWRD"/>
    <property type="match status" value="1"/>
</dbReference>
<dbReference type="InterPro" id="IPR009384">
    <property type="entry name" value="SwrD-like"/>
</dbReference>
<dbReference type="AlphaFoldDB" id="A0A3N5C1M7"/>
<evidence type="ECO:0000313" key="2">
    <source>
        <dbReference type="Proteomes" id="UP000276443"/>
    </source>
</evidence>
<proteinExistence type="predicted"/>